<dbReference type="EMBL" id="VXMH01000098">
    <property type="protein sequence ID" value="MYC96865.1"/>
    <property type="molecule type" value="Genomic_DNA"/>
</dbReference>
<dbReference type="FunFam" id="3.30.428.10:FF:000001">
    <property type="entry name" value="Galactose-1-phosphate uridylyltransferase"/>
    <property type="match status" value="1"/>
</dbReference>
<comment type="caution">
    <text evidence="20">The sequence shown here is derived from an EMBL/GenBank/DDBJ whole genome shotgun (WGS) entry which is preliminary data.</text>
</comment>
<evidence type="ECO:0000259" key="18">
    <source>
        <dbReference type="Pfam" id="PF01087"/>
    </source>
</evidence>
<feature type="binding site" evidence="14">
    <location>
        <begin position="314"/>
        <end position="315"/>
    </location>
    <ligand>
        <name>UDP-alpha-D-glucose</name>
        <dbReference type="ChEBI" id="CHEBI:58885"/>
        <note>ligand shared between dimeric partners</note>
    </ligand>
</feature>
<keyword evidence="10 17" id="KW-0299">Galactose metabolism</keyword>
<dbReference type="InterPro" id="IPR001937">
    <property type="entry name" value="GalP_UDPtransf1"/>
</dbReference>
<evidence type="ECO:0000313" key="20">
    <source>
        <dbReference type="EMBL" id="MYC96865.1"/>
    </source>
</evidence>
<keyword evidence="11 17" id="KW-0119">Carbohydrate metabolism</keyword>
<evidence type="ECO:0000259" key="19">
    <source>
        <dbReference type="Pfam" id="PF02744"/>
    </source>
</evidence>
<dbReference type="EC" id="2.7.7.12" evidence="4 12"/>
<dbReference type="Pfam" id="PF02744">
    <property type="entry name" value="GalP_UDP_tr_C"/>
    <property type="match status" value="1"/>
</dbReference>
<evidence type="ECO:0000256" key="14">
    <source>
        <dbReference type="PIRSR" id="PIRSR000808-2"/>
    </source>
</evidence>
<evidence type="ECO:0000256" key="15">
    <source>
        <dbReference type="PIRSR" id="PIRSR000808-3"/>
    </source>
</evidence>
<evidence type="ECO:0000256" key="6">
    <source>
        <dbReference type="ARBA" id="ARBA00022679"/>
    </source>
</evidence>
<dbReference type="NCBIfam" id="NF008724">
    <property type="entry name" value="PRK11720.1"/>
    <property type="match status" value="1"/>
</dbReference>
<dbReference type="InterPro" id="IPR019779">
    <property type="entry name" value="GalP_UDPtransf1_His-AS"/>
</dbReference>
<dbReference type="InterPro" id="IPR005849">
    <property type="entry name" value="GalP_Utransf_N"/>
</dbReference>
<dbReference type="InterPro" id="IPR005850">
    <property type="entry name" value="GalP_Utransf_C"/>
</dbReference>
<evidence type="ECO:0000256" key="10">
    <source>
        <dbReference type="ARBA" id="ARBA00023144"/>
    </source>
</evidence>
<keyword evidence="8 15" id="KW-0479">Metal-binding</keyword>
<dbReference type="Gene3D" id="3.30.428.10">
    <property type="entry name" value="HIT-like"/>
    <property type="match status" value="2"/>
</dbReference>
<evidence type="ECO:0000256" key="5">
    <source>
        <dbReference type="ARBA" id="ARBA00016340"/>
    </source>
</evidence>
<dbReference type="GO" id="GO:0005737">
    <property type="term" value="C:cytoplasm"/>
    <property type="evidence" value="ECO:0007669"/>
    <property type="project" value="TreeGrafter"/>
</dbReference>
<feature type="binding site" evidence="16">
    <location>
        <position position="301"/>
    </location>
    <ligand>
        <name>Fe cation</name>
        <dbReference type="ChEBI" id="CHEBI:24875"/>
    </ligand>
</feature>
<gene>
    <name evidence="20" type="ORF">F4X14_18005</name>
</gene>
<dbReference type="PANTHER" id="PTHR11943">
    <property type="entry name" value="GALACTOSE-1-PHOSPHATE URIDYLYLTRANSFERASE"/>
    <property type="match status" value="1"/>
</dbReference>
<dbReference type="CDD" id="cd00608">
    <property type="entry name" value="GalT"/>
    <property type="match status" value="1"/>
</dbReference>
<feature type="binding site" description="in other chain" evidence="14">
    <location>
        <begin position="78"/>
        <end position="79"/>
    </location>
    <ligand>
        <name>UDP-alpha-D-glucose</name>
        <dbReference type="ChEBI" id="CHEBI:58885"/>
        <note>ligand shared between dimeric partners</note>
    </ligand>
</feature>
<name>A0A6B1DC60_9CHLR</name>
<comment type="catalytic activity">
    <reaction evidence="1 17">
        <text>alpha-D-galactose 1-phosphate + UDP-alpha-D-glucose = alpha-D-glucose 1-phosphate + UDP-alpha-D-galactose</text>
        <dbReference type="Rhea" id="RHEA:13989"/>
        <dbReference type="ChEBI" id="CHEBI:58336"/>
        <dbReference type="ChEBI" id="CHEBI:58601"/>
        <dbReference type="ChEBI" id="CHEBI:58885"/>
        <dbReference type="ChEBI" id="CHEBI:66914"/>
        <dbReference type="EC" id="2.7.7.12"/>
    </reaction>
</comment>
<accession>A0A6B1DC60</accession>
<evidence type="ECO:0000256" key="9">
    <source>
        <dbReference type="ARBA" id="ARBA00022833"/>
    </source>
</evidence>
<feature type="binding site" evidence="15">
    <location>
        <position position="167"/>
    </location>
    <ligand>
        <name>Zn(2+)</name>
        <dbReference type="ChEBI" id="CHEBI:29105"/>
    </ligand>
</feature>
<feature type="binding site" evidence="16">
    <location>
        <position position="299"/>
    </location>
    <ligand>
        <name>Fe cation</name>
        <dbReference type="ChEBI" id="CHEBI:24875"/>
    </ligand>
</feature>
<protein>
    <recommendedName>
        <fullName evidence="5 12">Galactose-1-phosphate uridylyltransferase</fullName>
        <ecNumber evidence="4 12">2.7.7.12</ecNumber>
    </recommendedName>
</protein>
<feature type="binding site" evidence="14">
    <location>
        <begin position="319"/>
        <end position="320"/>
    </location>
    <ligand>
        <name>UDP-alpha-D-glucose</name>
        <dbReference type="ChEBI" id="CHEBI:58885"/>
        <note>ligand shared between dimeric partners</note>
    </ligand>
</feature>
<feature type="domain" description="Galactose-1-phosphate uridyl transferase N-terminal" evidence="18">
    <location>
        <begin position="4"/>
        <end position="179"/>
    </location>
</feature>
<evidence type="ECO:0000256" key="11">
    <source>
        <dbReference type="ARBA" id="ARBA00023277"/>
    </source>
</evidence>
<comment type="cofactor">
    <cofactor evidence="15">
        <name>Zn(2+)</name>
        <dbReference type="ChEBI" id="CHEBI:29105"/>
    </cofactor>
    <text evidence="15">Binds 1 zinc ion per subunit.</text>
</comment>
<feature type="binding site" evidence="15">
    <location>
        <position position="56"/>
    </location>
    <ligand>
        <name>Zn(2+)</name>
        <dbReference type="ChEBI" id="CHEBI:29105"/>
    </ligand>
</feature>
<dbReference type="Pfam" id="PF01087">
    <property type="entry name" value="GalP_UDP_transf"/>
    <property type="match status" value="1"/>
</dbReference>
<feature type="binding site" description="in other chain" evidence="14">
    <location>
        <position position="62"/>
    </location>
    <ligand>
        <name>UDP-alpha-D-glucose</name>
        <dbReference type="ChEBI" id="CHEBI:58885"/>
        <note>ligand shared between dimeric partners</note>
    </ligand>
</feature>
<feature type="active site" description="Tele-UMP-histidine intermediate" evidence="13">
    <location>
        <position position="169"/>
    </location>
</feature>
<comment type="cofactor">
    <cofactor evidence="16">
        <name>Fe cation</name>
        <dbReference type="ChEBI" id="CHEBI:24875"/>
    </cofactor>
    <text evidence="16">Binds 1 Fe cation per subunit.</text>
</comment>
<evidence type="ECO:0000256" key="1">
    <source>
        <dbReference type="ARBA" id="ARBA00001107"/>
    </source>
</evidence>
<evidence type="ECO:0000256" key="2">
    <source>
        <dbReference type="ARBA" id="ARBA00004947"/>
    </source>
</evidence>
<dbReference type="FunFam" id="3.30.428.10:FF:000002">
    <property type="entry name" value="Galactose-1-phosphate uridylyltransferase"/>
    <property type="match status" value="1"/>
</dbReference>
<dbReference type="GO" id="GO:0008108">
    <property type="term" value="F:UDP-glucose:hexose-1-phosphate uridylyltransferase activity"/>
    <property type="evidence" value="ECO:0007669"/>
    <property type="project" value="UniProtKB-UniRule"/>
</dbReference>
<keyword evidence="6 17" id="KW-0808">Transferase</keyword>
<dbReference type="PANTHER" id="PTHR11943:SF1">
    <property type="entry name" value="GALACTOSE-1-PHOSPHATE URIDYLYLTRANSFERASE"/>
    <property type="match status" value="1"/>
</dbReference>
<organism evidence="20">
    <name type="scientific">Caldilineaceae bacterium SB0661_bin_32</name>
    <dbReference type="NCBI Taxonomy" id="2605255"/>
    <lineage>
        <taxon>Bacteria</taxon>
        <taxon>Bacillati</taxon>
        <taxon>Chloroflexota</taxon>
        <taxon>Caldilineae</taxon>
        <taxon>Caldilineales</taxon>
        <taxon>Caldilineaceae</taxon>
    </lineage>
</organism>
<keyword evidence="7 17" id="KW-0548">Nucleotidyltransferase</keyword>
<proteinExistence type="inferred from homology"/>
<evidence type="ECO:0000256" key="17">
    <source>
        <dbReference type="RuleBase" id="RU000506"/>
    </source>
</evidence>
<dbReference type="SUPFAM" id="SSF54197">
    <property type="entry name" value="HIT-like"/>
    <property type="match status" value="2"/>
</dbReference>
<feature type="binding site" evidence="16">
    <location>
        <position position="185"/>
    </location>
    <ligand>
        <name>Fe cation</name>
        <dbReference type="ChEBI" id="CHEBI:24875"/>
    </ligand>
</feature>
<evidence type="ECO:0000256" key="3">
    <source>
        <dbReference type="ARBA" id="ARBA00010951"/>
    </source>
</evidence>
<evidence type="ECO:0000256" key="12">
    <source>
        <dbReference type="NCBIfam" id="TIGR00209"/>
    </source>
</evidence>
<evidence type="ECO:0000256" key="16">
    <source>
        <dbReference type="PIRSR" id="PIRSR000808-4"/>
    </source>
</evidence>
<evidence type="ECO:0000256" key="4">
    <source>
        <dbReference type="ARBA" id="ARBA00012384"/>
    </source>
</evidence>
<dbReference type="UniPathway" id="UPA00214"/>
<feature type="binding site" evidence="15">
    <location>
        <position position="53"/>
    </location>
    <ligand>
        <name>Zn(2+)</name>
        <dbReference type="ChEBI" id="CHEBI:29105"/>
    </ligand>
</feature>
<feature type="binding site" evidence="15">
    <location>
        <position position="116"/>
    </location>
    <ligand>
        <name>Zn(2+)</name>
        <dbReference type="ChEBI" id="CHEBI:29105"/>
    </ligand>
</feature>
<dbReference type="GO" id="GO:0008270">
    <property type="term" value="F:zinc ion binding"/>
    <property type="evidence" value="ECO:0007669"/>
    <property type="project" value="InterPro"/>
</dbReference>
<feature type="binding site" description="in other chain" evidence="14">
    <location>
        <begin position="162"/>
        <end position="164"/>
    </location>
    <ligand>
        <name>UDP-alpha-D-glucose</name>
        <dbReference type="ChEBI" id="CHEBI:58885"/>
        <note>ligand shared between dimeric partners</note>
    </ligand>
</feature>
<keyword evidence="9 15" id="KW-0862">Zinc</keyword>
<feature type="binding site" evidence="16">
    <location>
        <position position="284"/>
    </location>
    <ligand>
        <name>Fe cation</name>
        <dbReference type="ChEBI" id="CHEBI:24875"/>
    </ligand>
</feature>
<evidence type="ECO:0000256" key="7">
    <source>
        <dbReference type="ARBA" id="ARBA00022695"/>
    </source>
</evidence>
<feature type="binding site" description="in other chain" evidence="14">
    <location>
        <position position="171"/>
    </location>
    <ligand>
        <name>UDP-alpha-D-glucose</name>
        <dbReference type="ChEBI" id="CHEBI:58885"/>
        <note>ligand shared between dimeric partners</note>
    </ligand>
</feature>
<comment type="similarity">
    <text evidence="3 17">Belongs to the galactose-1-phosphate uridylyltransferase type 1 family.</text>
</comment>
<evidence type="ECO:0000256" key="13">
    <source>
        <dbReference type="PIRSR" id="PIRSR000808-1"/>
    </source>
</evidence>
<feature type="binding site" description="in other chain" evidence="14">
    <location>
        <position position="156"/>
    </location>
    <ligand>
        <name>UDP-alpha-D-glucose</name>
        <dbReference type="ChEBI" id="CHEBI:58885"/>
        <note>ligand shared between dimeric partners</note>
    </ligand>
</feature>
<dbReference type="PIRSF" id="PIRSF000808">
    <property type="entry name" value="GalT"/>
    <property type="match status" value="1"/>
</dbReference>
<feature type="binding site" description="in other chain" evidence="14">
    <location>
        <position position="326"/>
    </location>
    <ligand>
        <name>UDP-alpha-D-glucose</name>
        <dbReference type="ChEBI" id="CHEBI:58885"/>
        <note>ligand shared between dimeric partners</note>
    </ligand>
</feature>
<dbReference type="AlphaFoldDB" id="A0A6B1DC60"/>
<dbReference type="InterPro" id="IPR036265">
    <property type="entry name" value="HIT-like_sf"/>
</dbReference>
<dbReference type="GO" id="GO:0033499">
    <property type="term" value="P:galactose catabolic process via UDP-galactose, Leloir pathway"/>
    <property type="evidence" value="ECO:0007669"/>
    <property type="project" value="TreeGrafter"/>
</dbReference>
<evidence type="ECO:0000256" key="8">
    <source>
        <dbReference type="ARBA" id="ARBA00022723"/>
    </source>
</evidence>
<comment type="pathway">
    <text evidence="2 17">Carbohydrate metabolism; galactose metabolism.</text>
</comment>
<dbReference type="NCBIfam" id="TIGR00209">
    <property type="entry name" value="galT_1"/>
    <property type="match status" value="1"/>
</dbReference>
<feature type="binding site" evidence="14">
    <location>
        <begin position="29"/>
        <end position="32"/>
    </location>
    <ligand>
        <name>UDP-alpha-D-glucose</name>
        <dbReference type="ChEBI" id="CHEBI:58885"/>
        <note>ligand shared between dimeric partners</note>
    </ligand>
</feature>
<reference evidence="20" key="1">
    <citation type="submission" date="2019-09" db="EMBL/GenBank/DDBJ databases">
        <title>Characterisation of the sponge microbiome using genome-centric metagenomics.</title>
        <authorList>
            <person name="Engelberts J.P."/>
            <person name="Robbins S.J."/>
            <person name="De Goeij J.M."/>
            <person name="Aranda M."/>
            <person name="Bell S.C."/>
            <person name="Webster N.S."/>
        </authorList>
    </citation>
    <scope>NUCLEOTIDE SEQUENCE</scope>
    <source>
        <strain evidence="20">SB0661_bin_32</strain>
    </source>
</reference>
<dbReference type="PROSITE" id="PS00117">
    <property type="entry name" value="GAL_P_UDP_TRANSF_I"/>
    <property type="match status" value="1"/>
</dbReference>
<feature type="domain" description="Galactose-1-phosphate uridyl transferase C-terminal" evidence="19">
    <location>
        <begin position="186"/>
        <end position="347"/>
    </location>
</feature>
<keyword evidence="16" id="KW-0408">Iron</keyword>
<sequence length="349" mass="39904">MSVTFDPTEHPHRRRNLLTGEWVLVSPHRMKRPWQGQTESPPSLSLPQYDPSCYLCPGNERAGGLVNPAYTHTFVFENDFAALRADTPAGTAQNNRFFQSQSETGVCRVICFSPRHDLTLARMALPDIRRVVDLWSEQVEELSQDEELGYVQLFENRGAMMGSSNPHPHGQVWATRRMPTEPAKEDREQRAYFECEGAPLLVDYLSAELAAEERVVLQNSDWAAVVPYWAVWPFETLLLPRRPRQHLAELAPAERDSLAGILKRLLILYDNLFETSFPYSMGWHGKPATAGDHAHWQLHAHFYPPLLRSATVRKFMVGYEMLATPQRDLTAEQAAQRLRAQSVTHYLDR</sequence>